<name>A0A0E9RSJ6_ANGAN</name>
<reference evidence="1" key="2">
    <citation type="journal article" date="2015" name="Fish Shellfish Immunol.">
        <title>Early steps in the European eel (Anguilla anguilla)-Vibrio vulnificus interaction in the gills: Role of the RtxA13 toxin.</title>
        <authorList>
            <person name="Callol A."/>
            <person name="Pajuelo D."/>
            <person name="Ebbesson L."/>
            <person name="Teles M."/>
            <person name="MacKenzie S."/>
            <person name="Amaro C."/>
        </authorList>
    </citation>
    <scope>NUCLEOTIDE SEQUENCE</scope>
</reference>
<accession>A0A0E9RSJ6</accession>
<dbReference type="AlphaFoldDB" id="A0A0E9RSJ6"/>
<organism evidence="1">
    <name type="scientific">Anguilla anguilla</name>
    <name type="common">European freshwater eel</name>
    <name type="synonym">Muraena anguilla</name>
    <dbReference type="NCBI Taxonomy" id="7936"/>
    <lineage>
        <taxon>Eukaryota</taxon>
        <taxon>Metazoa</taxon>
        <taxon>Chordata</taxon>
        <taxon>Craniata</taxon>
        <taxon>Vertebrata</taxon>
        <taxon>Euteleostomi</taxon>
        <taxon>Actinopterygii</taxon>
        <taxon>Neopterygii</taxon>
        <taxon>Teleostei</taxon>
        <taxon>Anguilliformes</taxon>
        <taxon>Anguillidae</taxon>
        <taxon>Anguilla</taxon>
    </lineage>
</organism>
<proteinExistence type="predicted"/>
<dbReference type="EMBL" id="GBXM01077177">
    <property type="protein sequence ID" value="JAH31400.1"/>
    <property type="molecule type" value="Transcribed_RNA"/>
</dbReference>
<reference evidence="1" key="1">
    <citation type="submission" date="2014-11" db="EMBL/GenBank/DDBJ databases">
        <authorList>
            <person name="Amaro Gonzalez C."/>
        </authorList>
    </citation>
    <scope>NUCLEOTIDE SEQUENCE</scope>
</reference>
<protein>
    <submittedName>
        <fullName evidence="1">Uncharacterized protein</fullName>
    </submittedName>
</protein>
<evidence type="ECO:0000313" key="1">
    <source>
        <dbReference type="EMBL" id="JAH31400.1"/>
    </source>
</evidence>
<sequence>MPHHIHRLFTSLAQPLHIWEKAGKHVFCF</sequence>